<name>A0AAV7E1U4_ARIFI</name>
<dbReference type="Proteomes" id="UP000825729">
    <property type="component" value="Unassembled WGS sequence"/>
</dbReference>
<evidence type="ECO:0000313" key="2">
    <source>
        <dbReference type="EMBL" id="KAG9442875.1"/>
    </source>
</evidence>
<proteinExistence type="predicted"/>
<keyword evidence="3" id="KW-1185">Reference proteome</keyword>
<feature type="region of interest" description="Disordered" evidence="1">
    <location>
        <begin position="27"/>
        <end position="54"/>
    </location>
</feature>
<evidence type="ECO:0000313" key="3">
    <source>
        <dbReference type="Proteomes" id="UP000825729"/>
    </source>
</evidence>
<reference evidence="2 3" key="1">
    <citation type="submission" date="2021-07" db="EMBL/GenBank/DDBJ databases">
        <title>The Aristolochia fimbriata genome: insights into angiosperm evolution, floral development and chemical biosynthesis.</title>
        <authorList>
            <person name="Jiao Y."/>
        </authorList>
    </citation>
    <scope>NUCLEOTIDE SEQUENCE [LARGE SCALE GENOMIC DNA]</scope>
    <source>
        <strain evidence="2">IBCAS-2021</strain>
        <tissue evidence="2">Leaf</tissue>
    </source>
</reference>
<accession>A0AAV7E1U4</accession>
<organism evidence="2 3">
    <name type="scientific">Aristolochia fimbriata</name>
    <name type="common">White veined hardy Dutchman's pipe vine</name>
    <dbReference type="NCBI Taxonomy" id="158543"/>
    <lineage>
        <taxon>Eukaryota</taxon>
        <taxon>Viridiplantae</taxon>
        <taxon>Streptophyta</taxon>
        <taxon>Embryophyta</taxon>
        <taxon>Tracheophyta</taxon>
        <taxon>Spermatophyta</taxon>
        <taxon>Magnoliopsida</taxon>
        <taxon>Magnoliidae</taxon>
        <taxon>Piperales</taxon>
        <taxon>Aristolochiaceae</taxon>
        <taxon>Aristolochia</taxon>
    </lineage>
</organism>
<dbReference type="EMBL" id="JAINDJ010000007">
    <property type="protein sequence ID" value="KAG9442875.1"/>
    <property type="molecule type" value="Genomic_DNA"/>
</dbReference>
<sequence length="196" mass="22100">MHESGGWTTLLLRHSLFTAVRPFEKLESVKEKEESQIPTPSHASPSRHDRSPRVAIGGRHCLAVSKVLSRSRRVPRILSLLEPGHGSARDTWTPPAVAEIETGNVDGPRRARPPWRAPRIPPNYCSAQRLSLARDTYARRATRGDIRLGTQKTEISDVASRDRYDIFLRPRLVASRIVYASSRGFFRLLSCRPPSF</sequence>
<evidence type="ECO:0000256" key="1">
    <source>
        <dbReference type="SAM" id="MobiDB-lite"/>
    </source>
</evidence>
<comment type="caution">
    <text evidence="2">The sequence shown here is derived from an EMBL/GenBank/DDBJ whole genome shotgun (WGS) entry which is preliminary data.</text>
</comment>
<dbReference type="AlphaFoldDB" id="A0AAV7E1U4"/>
<gene>
    <name evidence="2" type="ORF">H6P81_018729</name>
</gene>
<protein>
    <submittedName>
        <fullName evidence="2">Uncharacterized protein</fullName>
    </submittedName>
</protein>